<dbReference type="SUPFAM" id="SSF56219">
    <property type="entry name" value="DNase I-like"/>
    <property type="match status" value="1"/>
</dbReference>
<feature type="domain" description="Endonuclease/exonuclease/phosphatase" evidence="2">
    <location>
        <begin position="263"/>
        <end position="350"/>
    </location>
</feature>
<feature type="domain" description="Endonuclease/exonuclease/phosphatase" evidence="2">
    <location>
        <begin position="111"/>
        <end position="249"/>
    </location>
</feature>
<organism evidence="3 4">
    <name type="scientific">Pseudokineococcus basanitobsidens</name>
    <dbReference type="NCBI Taxonomy" id="1926649"/>
    <lineage>
        <taxon>Bacteria</taxon>
        <taxon>Bacillati</taxon>
        <taxon>Actinomycetota</taxon>
        <taxon>Actinomycetes</taxon>
        <taxon>Kineosporiales</taxon>
        <taxon>Kineosporiaceae</taxon>
        <taxon>Pseudokineococcus</taxon>
    </lineage>
</organism>
<dbReference type="RefSeq" id="WP_339574799.1">
    <property type="nucleotide sequence ID" value="NZ_JBBIAA010000008.1"/>
</dbReference>
<dbReference type="Pfam" id="PF03372">
    <property type="entry name" value="Exo_endo_phos"/>
    <property type="match status" value="2"/>
</dbReference>
<reference evidence="3 4" key="1">
    <citation type="journal article" date="2017" name="Int. J. Syst. Evol. Microbiol.">
        <title>Pseudokineococcus basanitobsidens sp. nov., isolated from volcanic rock.</title>
        <authorList>
            <person name="Lee D.W."/>
            <person name="Park M.Y."/>
            <person name="Kim J.J."/>
            <person name="Kim B.S."/>
        </authorList>
    </citation>
    <scope>NUCLEOTIDE SEQUENCE [LARGE SCALE GENOMIC DNA]</scope>
    <source>
        <strain evidence="3 4">DSM 103726</strain>
    </source>
</reference>
<dbReference type="InterPro" id="IPR005135">
    <property type="entry name" value="Endo/exonuclease/phosphatase"/>
</dbReference>
<dbReference type="EMBL" id="JBBIAA010000008">
    <property type="protein sequence ID" value="MEJ5945414.1"/>
    <property type="molecule type" value="Genomic_DNA"/>
</dbReference>
<evidence type="ECO:0000259" key="2">
    <source>
        <dbReference type="Pfam" id="PF03372"/>
    </source>
</evidence>
<evidence type="ECO:0000313" key="3">
    <source>
        <dbReference type="EMBL" id="MEJ5945414.1"/>
    </source>
</evidence>
<sequence length="385" mass="38973">MTGAEVAACTAVLVAAAALTASRWWDVDPGRPGAPLVVRAQALVPGAGGAALVVLAAALPAGAGALAAAAALLVAVHAALAAPGWSAGAAPSASPGPEQAPTGPRVRLLALNTWYGRADARAAAALLQRLRPDVVALVELTPAGLDRLESAGALEHLPHRAGRAAEGGVGTLLAARWALEEVLADDDLPRRGAVPGVPPAEPASDNPAAVVRVPGGSGLLVRAAHPYYPALGDVRPWRHQLAALERWCRRSTGEATPHLGGQRTAAAAADAVVVLGDLNATTDHPALRRLLLPRGPMRLASRAAGRGRSPTWPVVAPLPGLRGLVALDHVLVHGAQVLRAGTAPLRGTDHRAVWADVLLPGGGDDVARDDVARGAGLDDPSGLDR</sequence>
<dbReference type="InterPro" id="IPR036691">
    <property type="entry name" value="Endo/exonu/phosph_ase_sf"/>
</dbReference>
<keyword evidence="3" id="KW-0378">Hydrolase</keyword>
<dbReference type="Gene3D" id="3.60.10.10">
    <property type="entry name" value="Endonuclease/exonuclease/phosphatase"/>
    <property type="match status" value="1"/>
</dbReference>
<accession>A0ABU8RJZ3</accession>
<gene>
    <name evidence="3" type="ORF">WDZ17_08920</name>
</gene>
<evidence type="ECO:0000256" key="1">
    <source>
        <dbReference type="SAM" id="Phobius"/>
    </source>
</evidence>
<keyword evidence="1" id="KW-0472">Membrane</keyword>
<dbReference type="Proteomes" id="UP001387100">
    <property type="component" value="Unassembled WGS sequence"/>
</dbReference>
<feature type="transmembrane region" description="Helical" evidence="1">
    <location>
        <begin position="66"/>
        <end position="85"/>
    </location>
</feature>
<keyword evidence="3" id="KW-0540">Nuclease</keyword>
<keyword evidence="4" id="KW-1185">Reference proteome</keyword>
<keyword evidence="1" id="KW-0812">Transmembrane</keyword>
<dbReference type="GO" id="GO:0004519">
    <property type="term" value="F:endonuclease activity"/>
    <property type="evidence" value="ECO:0007669"/>
    <property type="project" value="UniProtKB-KW"/>
</dbReference>
<proteinExistence type="predicted"/>
<name>A0ABU8RJZ3_9ACTN</name>
<evidence type="ECO:0000313" key="4">
    <source>
        <dbReference type="Proteomes" id="UP001387100"/>
    </source>
</evidence>
<keyword evidence="3" id="KW-0255">Endonuclease</keyword>
<protein>
    <submittedName>
        <fullName evidence="3">Endonuclease/exonuclease/phosphatase family protein</fullName>
    </submittedName>
</protein>
<comment type="caution">
    <text evidence="3">The sequence shown here is derived from an EMBL/GenBank/DDBJ whole genome shotgun (WGS) entry which is preliminary data.</text>
</comment>
<keyword evidence="1" id="KW-1133">Transmembrane helix</keyword>
<feature type="transmembrane region" description="Helical" evidence="1">
    <location>
        <begin position="36"/>
        <end position="59"/>
    </location>
</feature>